<dbReference type="GO" id="GO:0032259">
    <property type="term" value="P:methylation"/>
    <property type="evidence" value="ECO:0007669"/>
    <property type="project" value="UniProtKB-KW"/>
</dbReference>
<dbReference type="PANTHER" id="PTHR43861">
    <property type="entry name" value="TRANS-ACONITATE 2-METHYLTRANSFERASE-RELATED"/>
    <property type="match status" value="1"/>
</dbReference>
<dbReference type="Gene3D" id="3.40.50.150">
    <property type="entry name" value="Vaccinia Virus protein VP39"/>
    <property type="match status" value="1"/>
</dbReference>
<evidence type="ECO:0000313" key="4">
    <source>
        <dbReference type="EMBL" id="SUZ98888.1"/>
    </source>
</evidence>
<dbReference type="Pfam" id="PF13649">
    <property type="entry name" value="Methyltransf_25"/>
    <property type="match status" value="1"/>
</dbReference>
<sequence length="278" mass="30792">MSNSTNIEQVELWNGSFGEGFIRCEDYLHKIIDPFTKVAINKVNAQPGDHILDVGCGCGSTSISFAQSGAKVRGIDIAEKMISKAKKTSEDISNVSFHTVDAAIENFKAEYSHIFSHFGVMFFSDPYAAFSNLRLGLIDKGKITFLCWQELSDNEWINSPSEVLQPFFPEDMIPPDPKSPGGFSFADNEYVIDILRSTNFSNIEFQSLNTKFDMGKTTEELMSLHLDIGPLSVLLESLSKESGREAIEAVEKSLERRMEKTGLHLSAAAWLVTAEANG</sequence>
<dbReference type="GO" id="GO:0008168">
    <property type="term" value="F:methyltransferase activity"/>
    <property type="evidence" value="ECO:0007669"/>
    <property type="project" value="UniProtKB-KW"/>
</dbReference>
<dbReference type="CDD" id="cd02440">
    <property type="entry name" value="AdoMet_MTases"/>
    <property type="match status" value="1"/>
</dbReference>
<reference evidence="4" key="1">
    <citation type="submission" date="2018-05" db="EMBL/GenBank/DDBJ databases">
        <authorList>
            <person name="Lanie J.A."/>
            <person name="Ng W.-L."/>
            <person name="Kazmierczak K.M."/>
            <person name="Andrzejewski T.M."/>
            <person name="Davidsen T.M."/>
            <person name="Wayne K.J."/>
            <person name="Tettelin H."/>
            <person name="Glass J.I."/>
            <person name="Rusch D."/>
            <person name="Podicherti R."/>
            <person name="Tsui H.-C.T."/>
            <person name="Winkler M.E."/>
        </authorList>
    </citation>
    <scope>NUCLEOTIDE SEQUENCE</scope>
</reference>
<proteinExistence type="predicted"/>
<organism evidence="4">
    <name type="scientific">marine metagenome</name>
    <dbReference type="NCBI Taxonomy" id="408172"/>
    <lineage>
        <taxon>unclassified sequences</taxon>
        <taxon>metagenomes</taxon>
        <taxon>ecological metagenomes</taxon>
    </lineage>
</organism>
<dbReference type="InterPro" id="IPR041698">
    <property type="entry name" value="Methyltransf_25"/>
</dbReference>
<dbReference type="EMBL" id="UINC01002648">
    <property type="protein sequence ID" value="SUZ98888.1"/>
    <property type="molecule type" value="Genomic_DNA"/>
</dbReference>
<keyword evidence="1" id="KW-0489">Methyltransferase</keyword>
<gene>
    <name evidence="4" type="ORF">METZ01_LOCUS51742</name>
</gene>
<name>A0A381S6E5_9ZZZZ</name>
<evidence type="ECO:0000259" key="3">
    <source>
        <dbReference type="Pfam" id="PF13649"/>
    </source>
</evidence>
<evidence type="ECO:0000256" key="2">
    <source>
        <dbReference type="ARBA" id="ARBA00022679"/>
    </source>
</evidence>
<evidence type="ECO:0000256" key="1">
    <source>
        <dbReference type="ARBA" id="ARBA00022603"/>
    </source>
</evidence>
<dbReference type="AlphaFoldDB" id="A0A381S6E5"/>
<keyword evidence="2" id="KW-0808">Transferase</keyword>
<dbReference type="SUPFAM" id="SSF53335">
    <property type="entry name" value="S-adenosyl-L-methionine-dependent methyltransferases"/>
    <property type="match status" value="1"/>
</dbReference>
<protein>
    <recommendedName>
        <fullName evidence="3">Methyltransferase domain-containing protein</fullName>
    </recommendedName>
</protein>
<dbReference type="PANTHER" id="PTHR43861:SF1">
    <property type="entry name" value="TRANS-ACONITATE 2-METHYLTRANSFERASE"/>
    <property type="match status" value="1"/>
</dbReference>
<feature type="domain" description="Methyltransferase" evidence="3">
    <location>
        <begin position="51"/>
        <end position="134"/>
    </location>
</feature>
<accession>A0A381S6E5</accession>
<dbReference type="InterPro" id="IPR029063">
    <property type="entry name" value="SAM-dependent_MTases_sf"/>
</dbReference>